<organism evidence="1 2">
    <name type="scientific">Aegilops tauschii subsp. strangulata</name>
    <name type="common">Goatgrass</name>
    <dbReference type="NCBI Taxonomy" id="200361"/>
    <lineage>
        <taxon>Eukaryota</taxon>
        <taxon>Viridiplantae</taxon>
        <taxon>Streptophyta</taxon>
        <taxon>Embryophyta</taxon>
        <taxon>Tracheophyta</taxon>
        <taxon>Spermatophyta</taxon>
        <taxon>Magnoliopsida</taxon>
        <taxon>Liliopsida</taxon>
        <taxon>Poales</taxon>
        <taxon>Poaceae</taxon>
        <taxon>BOP clade</taxon>
        <taxon>Pooideae</taxon>
        <taxon>Triticodae</taxon>
        <taxon>Triticeae</taxon>
        <taxon>Triticinae</taxon>
        <taxon>Aegilops</taxon>
    </lineage>
</organism>
<dbReference type="PANTHER" id="PTHR13271:SF55">
    <property type="entry name" value="SET DOMAIN-CONTAINING PROTEIN"/>
    <property type="match status" value="1"/>
</dbReference>
<reference evidence="1" key="5">
    <citation type="journal article" date="2021" name="G3 (Bethesda)">
        <title>Aegilops tauschii genome assembly Aet v5.0 features greater sequence contiguity and improved annotation.</title>
        <authorList>
            <person name="Wang L."/>
            <person name="Zhu T."/>
            <person name="Rodriguez J.C."/>
            <person name="Deal K.R."/>
            <person name="Dubcovsky J."/>
            <person name="McGuire P.E."/>
            <person name="Lux T."/>
            <person name="Spannagl M."/>
            <person name="Mayer K.F.X."/>
            <person name="Baldrich P."/>
            <person name="Meyers B.C."/>
            <person name="Huo N."/>
            <person name="Gu Y.Q."/>
            <person name="Zhou H."/>
            <person name="Devos K.M."/>
            <person name="Bennetzen J.L."/>
            <person name="Unver T."/>
            <person name="Budak H."/>
            <person name="Gulick P.J."/>
            <person name="Galiba G."/>
            <person name="Kalapos B."/>
            <person name="Nelson D.R."/>
            <person name="Li P."/>
            <person name="You F.M."/>
            <person name="Luo M.C."/>
            <person name="Dvorak J."/>
        </authorList>
    </citation>
    <scope>NUCLEOTIDE SEQUENCE [LARGE SCALE GENOMIC DNA]</scope>
    <source>
        <strain evidence="1">cv. AL8/78</strain>
    </source>
</reference>
<reference evidence="1" key="4">
    <citation type="submission" date="2019-03" db="UniProtKB">
        <authorList>
            <consortium name="EnsemblPlants"/>
        </authorList>
    </citation>
    <scope>IDENTIFICATION</scope>
</reference>
<dbReference type="CDD" id="cd10527">
    <property type="entry name" value="SET_LSMT"/>
    <property type="match status" value="1"/>
</dbReference>
<dbReference type="InterPro" id="IPR046341">
    <property type="entry name" value="SET_dom_sf"/>
</dbReference>
<evidence type="ECO:0008006" key="3">
    <source>
        <dbReference type="Google" id="ProtNLM"/>
    </source>
</evidence>
<dbReference type="EnsemblPlants" id="AET7Gv20126300.4">
    <property type="protein sequence ID" value="AET7Gv20126300.4"/>
    <property type="gene ID" value="AET7Gv20126300"/>
</dbReference>
<reference evidence="2" key="2">
    <citation type="journal article" date="2017" name="Nat. Plants">
        <title>The Aegilops tauschii genome reveals multiple impacts of transposons.</title>
        <authorList>
            <person name="Zhao G."/>
            <person name="Zou C."/>
            <person name="Li K."/>
            <person name="Wang K."/>
            <person name="Li T."/>
            <person name="Gao L."/>
            <person name="Zhang X."/>
            <person name="Wang H."/>
            <person name="Yang Z."/>
            <person name="Liu X."/>
            <person name="Jiang W."/>
            <person name="Mao L."/>
            <person name="Kong X."/>
            <person name="Jiao Y."/>
            <person name="Jia J."/>
        </authorList>
    </citation>
    <scope>NUCLEOTIDE SEQUENCE [LARGE SCALE GENOMIC DNA]</scope>
    <source>
        <strain evidence="2">cv. AL8/78</strain>
    </source>
</reference>
<name>A0A453QI55_AEGTS</name>
<dbReference type="SUPFAM" id="SSF82199">
    <property type="entry name" value="SET domain"/>
    <property type="match status" value="1"/>
</dbReference>
<dbReference type="PANTHER" id="PTHR13271">
    <property type="entry name" value="UNCHARACTERIZED PUTATIVE METHYLTRANSFERASE"/>
    <property type="match status" value="1"/>
</dbReference>
<protein>
    <recommendedName>
        <fullName evidence="3">SET domain-containing protein</fullName>
    </recommendedName>
</protein>
<dbReference type="Gene3D" id="3.90.1410.10">
    <property type="entry name" value="set domain protein methyltransferase, domain 1"/>
    <property type="match status" value="1"/>
</dbReference>
<dbReference type="GO" id="GO:0016279">
    <property type="term" value="F:protein-lysine N-methyltransferase activity"/>
    <property type="evidence" value="ECO:0007669"/>
    <property type="project" value="TreeGrafter"/>
</dbReference>
<accession>A0A453QI55</accession>
<reference evidence="2" key="1">
    <citation type="journal article" date="2014" name="Science">
        <title>Ancient hybridizations among the ancestral genomes of bread wheat.</title>
        <authorList>
            <consortium name="International Wheat Genome Sequencing Consortium,"/>
            <person name="Marcussen T."/>
            <person name="Sandve S.R."/>
            <person name="Heier L."/>
            <person name="Spannagl M."/>
            <person name="Pfeifer M."/>
            <person name="Jakobsen K.S."/>
            <person name="Wulff B.B."/>
            <person name="Steuernagel B."/>
            <person name="Mayer K.F."/>
            <person name="Olsen O.A."/>
        </authorList>
    </citation>
    <scope>NUCLEOTIDE SEQUENCE [LARGE SCALE GENOMIC DNA]</scope>
    <source>
        <strain evidence="2">cv. AL8/78</strain>
    </source>
</reference>
<dbReference type="Gramene" id="AET7Gv20126300.4">
    <property type="protein sequence ID" value="AET7Gv20126300.4"/>
    <property type="gene ID" value="AET7Gv20126300"/>
</dbReference>
<dbReference type="InterPro" id="IPR050600">
    <property type="entry name" value="SETD3_SETD6_MTase"/>
</dbReference>
<dbReference type="Proteomes" id="UP000015105">
    <property type="component" value="Chromosome 7D"/>
</dbReference>
<proteinExistence type="predicted"/>
<reference evidence="1" key="3">
    <citation type="journal article" date="2017" name="Nature">
        <title>Genome sequence of the progenitor of the wheat D genome Aegilops tauschii.</title>
        <authorList>
            <person name="Luo M.C."/>
            <person name="Gu Y.Q."/>
            <person name="Puiu D."/>
            <person name="Wang H."/>
            <person name="Twardziok S.O."/>
            <person name="Deal K.R."/>
            <person name="Huo N."/>
            <person name="Zhu T."/>
            <person name="Wang L."/>
            <person name="Wang Y."/>
            <person name="McGuire P.E."/>
            <person name="Liu S."/>
            <person name="Long H."/>
            <person name="Ramasamy R.K."/>
            <person name="Rodriguez J.C."/>
            <person name="Van S.L."/>
            <person name="Yuan L."/>
            <person name="Wang Z."/>
            <person name="Xia Z."/>
            <person name="Xiao L."/>
            <person name="Anderson O.D."/>
            <person name="Ouyang S."/>
            <person name="Liang Y."/>
            <person name="Zimin A.V."/>
            <person name="Pertea G."/>
            <person name="Qi P."/>
            <person name="Bennetzen J.L."/>
            <person name="Dai X."/>
            <person name="Dawson M.W."/>
            <person name="Muller H.G."/>
            <person name="Kugler K."/>
            <person name="Rivarola-Duarte L."/>
            <person name="Spannagl M."/>
            <person name="Mayer K.F.X."/>
            <person name="Lu F.H."/>
            <person name="Bevan M.W."/>
            <person name="Leroy P."/>
            <person name="Li P."/>
            <person name="You F.M."/>
            <person name="Sun Q."/>
            <person name="Liu Z."/>
            <person name="Lyons E."/>
            <person name="Wicker T."/>
            <person name="Salzberg S.L."/>
            <person name="Devos K.M."/>
            <person name="Dvorak J."/>
        </authorList>
    </citation>
    <scope>NUCLEOTIDE SEQUENCE [LARGE SCALE GENOMIC DNA]</scope>
    <source>
        <strain evidence="1">cv. AL8/78</strain>
    </source>
</reference>
<dbReference type="AlphaFoldDB" id="A0A453QI55"/>
<keyword evidence="2" id="KW-1185">Reference proteome</keyword>
<sequence>PLDLAVTPMRVLQDPLVGPRCRALFEDGGVDDRLLVMLFLMAERLRPTSLWKPYLDVLPSTFGSSVWFDDEELAEVEGTTLHRATVMQKKSLQALFNDKVKALVEELLHIDEAGRSVMILLHVAIATSLFLHIFPMRAV</sequence>
<evidence type="ECO:0000313" key="1">
    <source>
        <dbReference type="EnsemblPlants" id="AET7Gv20126300.4"/>
    </source>
</evidence>
<evidence type="ECO:0000313" key="2">
    <source>
        <dbReference type="Proteomes" id="UP000015105"/>
    </source>
</evidence>